<organism evidence="25">
    <name type="scientific">Tigriopus japonicus</name>
    <name type="common">Copepod</name>
    <dbReference type="NCBI Taxonomy" id="158387"/>
    <lineage>
        <taxon>Eukaryota</taxon>
        <taxon>Metazoa</taxon>
        <taxon>Ecdysozoa</taxon>
        <taxon>Arthropoda</taxon>
        <taxon>Crustacea</taxon>
        <taxon>Multicrustacea</taxon>
        <taxon>Hexanauplia</taxon>
        <taxon>Copepoda</taxon>
        <taxon>Harpacticoida</taxon>
        <taxon>Harpacticidae</taxon>
        <taxon>Tigriopus</taxon>
    </lineage>
</organism>
<dbReference type="GO" id="GO:0016887">
    <property type="term" value="F:ATP hydrolysis activity"/>
    <property type="evidence" value="ECO:0007669"/>
    <property type="project" value="InterPro"/>
</dbReference>
<evidence type="ECO:0000256" key="21">
    <source>
        <dbReference type="SAM" id="Coils"/>
    </source>
</evidence>
<feature type="domain" description="ABC transporter" evidence="23">
    <location>
        <begin position="415"/>
        <end position="661"/>
    </location>
</feature>
<dbReference type="InterPro" id="IPR036640">
    <property type="entry name" value="ABC1_TM_sf"/>
</dbReference>
<evidence type="ECO:0000313" key="25">
    <source>
        <dbReference type="EMBL" id="AHK05638.1"/>
    </source>
</evidence>
<dbReference type="FunFam" id="1.20.1560.10:FF:000048">
    <property type="entry name" value="ATP-binding cassette sub-family B member 10, mitochondrial"/>
    <property type="match status" value="1"/>
</dbReference>
<feature type="coiled-coil region" evidence="21">
    <location>
        <begin position="250"/>
        <end position="308"/>
    </location>
</feature>
<dbReference type="InterPro" id="IPR011527">
    <property type="entry name" value="ABC1_TM_dom"/>
</dbReference>
<evidence type="ECO:0000256" key="14">
    <source>
        <dbReference type="ARBA" id="ARBA00023128"/>
    </source>
</evidence>
<evidence type="ECO:0000256" key="18">
    <source>
        <dbReference type="ARBA" id="ARBA00072683"/>
    </source>
</evidence>
<evidence type="ECO:0000256" key="2">
    <source>
        <dbReference type="ARBA" id="ARBA00005580"/>
    </source>
</evidence>
<dbReference type="GO" id="GO:0005524">
    <property type="term" value="F:ATP binding"/>
    <property type="evidence" value="ECO:0007669"/>
    <property type="project" value="UniProtKB-KW"/>
</dbReference>
<dbReference type="Gene3D" id="3.40.50.300">
    <property type="entry name" value="P-loop containing nucleotide triphosphate hydrolases"/>
    <property type="match status" value="1"/>
</dbReference>
<evidence type="ECO:0000256" key="10">
    <source>
        <dbReference type="ARBA" id="ARBA00022946"/>
    </source>
</evidence>
<feature type="transmembrane region" description="Helical" evidence="22">
    <location>
        <begin position="131"/>
        <end position="152"/>
    </location>
</feature>
<dbReference type="CDD" id="cd18573">
    <property type="entry name" value="ABC_6TM_ABCB10_like"/>
    <property type="match status" value="1"/>
</dbReference>
<feature type="transmembrane region" description="Helical" evidence="22">
    <location>
        <begin position="351"/>
        <end position="370"/>
    </location>
</feature>
<comment type="catalytic activity">
    <reaction evidence="16">
        <text>biliverdin IXalpha(in) + ATP + H2O = biliverdin IXalpha(out) + ADP + phosphate + H(+)</text>
        <dbReference type="Rhea" id="RHEA:82359"/>
        <dbReference type="ChEBI" id="CHEBI:15377"/>
        <dbReference type="ChEBI" id="CHEBI:15378"/>
        <dbReference type="ChEBI" id="CHEBI:30616"/>
        <dbReference type="ChEBI" id="CHEBI:43474"/>
        <dbReference type="ChEBI" id="CHEBI:57991"/>
        <dbReference type="ChEBI" id="CHEBI:456216"/>
    </reaction>
    <physiologicalReaction direction="left-to-right" evidence="16">
        <dbReference type="Rhea" id="RHEA:82360"/>
    </physiologicalReaction>
</comment>
<dbReference type="PANTHER" id="PTHR43394:SF1">
    <property type="entry name" value="ATP-BINDING CASSETTE SUB-FAMILY B MEMBER 10, MITOCHONDRIAL"/>
    <property type="match status" value="1"/>
</dbReference>
<keyword evidence="5" id="KW-0479">Metal-binding</keyword>
<evidence type="ECO:0000256" key="11">
    <source>
        <dbReference type="ARBA" id="ARBA00022967"/>
    </source>
</evidence>
<dbReference type="CDD" id="cd03249">
    <property type="entry name" value="ABC_MTABC3_MDL1_MDL2"/>
    <property type="match status" value="1"/>
</dbReference>
<keyword evidence="3" id="KW-0813">Transport</keyword>
<dbReference type="Pfam" id="PF00664">
    <property type="entry name" value="ABC_membrane"/>
    <property type="match status" value="1"/>
</dbReference>
<evidence type="ECO:0000256" key="3">
    <source>
        <dbReference type="ARBA" id="ARBA00022448"/>
    </source>
</evidence>
<evidence type="ECO:0000256" key="20">
    <source>
        <dbReference type="ARBA" id="ARBA00083334"/>
    </source>
</evidence>
<evidence type="ECO:0000256" key="7">
    <source>
        <dbReference type="ARBA" id="ARBA00022792"/>
    </source>
</evidence>
<feature type="transmembrane region" description="Helical" evidence="22">
    <location>
        <begin position="75"/>
        <end position="96"/>
    </location>
</feature>
<keyword evidence="10" id="KW-0809">Transit peptide</keyword>
<reference evidence="25" key="1">
    <citation type="submission" date="2013-11" db="EMBL/GenBank/DDBJ databases">
        <title>The ABC transporter gene family of the intertidal copepod, Tigriopus japonicus.</title>
        <authorList>
            <person name="Rhee J.-S."/>
            <person name="Kim B.-M."/>
            <person name="Jeong C.-B."/>
            <person name="Lee J.-S."/>
        </authorList>
    </citation>
    <scope>NUCLEOTIDE SEQUENCE</scope>
</reference>
<proteinExistence type="evidence at transcript level"/>
<evidence type="ECO:0000256" key="9">
    <source>
        <dbReference type="ARBA" id="ARBA00022842"/>
    </source>
</evidence>
<dbReference type="GO" id="GO:0015421">
    <property type="term" value="F:ABC-type oligopeptide transporter activity"/>
    <property type="evidence" value="ECO:0007669"/>
    <property type="project" value="TreeGrafter"/>
</dbReference>
<accession>A0A0A7ARB9</accession>
<dbReference type="Gene3D" id="1.20.1560.10">
    <property type="entry name" value="ABC transporter type 1, transmembrane domain"/>
    <property type="match status" value="1"/>
</dbReference>
<dbReference type="GO" id="GO:0046872">
    <property type="term" value="F:metal ion binding"/>
    <property type="evidence" value="ECO:0007669"/>
    <property type="project" value="UniProtKB-KW"/>
</dbReference>
<evidence type="ECO:0000256" key="22">
    <source>
        <dbReference type="SAM" id="Phobius"/>
    </source>
</evidence>
<dbReference type="GO" id="GO:0042802">
    <property type="term" value="F:identical protein binding"/>
    <property type="evidence" value="ECO:0007669"/>
    <property type="project" value="UniProtKB-ARBA"/>
</dbReference>
<keyword evidence="8 25" id="KW-0067">ATP-binding</keyword>
<dbReference type="SUPFAM" id="SSF90123">
    <property type="entry name" value="ABC transporter transmembrane region"/>
    <property type="match status" value="1"/>
</dbReference>
<keyword evidence="14" id="KW-0496">Mitochondrion</keyword>
<dbReference type="GO" id="GO:0090374">
    <property type="term" value="P:oligopeptide export from mitochondrion"/>
    <property type="evidence" value="ECO:0007669"/>
    <property type="project" value="TreeGrafter"/>
</dbReference>
<sequence length="665" mass="72702">MMSLVRLGHVCLGGSTPRLGSLRSFHVLLPRLMTRPNGAHRSMGGLRFQSSTTSQPRLTELKRLKSLFGPEKVRLTGALGLLLVSSGVTMLVPFALGKIIDVISSETAPGSTDPSSGSSDPGKLQERLKSLAAGLLVVFTIGALCNFGRVYLMRISSQNVAARLRQDLFASIMRQETTFFDKSKTGELVNRLSSDTQLVSQTITQQVSDGTRSLVMTSAGVGMMMFMSPELTVVGLSVVPPVALWAVWMGKRVKSASKELQQRLANLTEQAEEKISNIRTVLAFASQKKEITIYNERLEQVVDQARREAEIHAKFYGLTGFSGNLIILSVLSYGGSLVANHSLTVGELASFVLYAAYVGIGLNGVSNCYAEVMKGLGASQRIWNLMETSSALEVVTQQPRPNLPLMSLPSLEKAIVFSNVSFAFPTRPESLVLNNLSFTIPANQTVAVVGTSGSGKTTLISLLLRLYDPAQGQICFDDNDIKSFDVAQHRRRIGLVPQEPVLFSTSIAENILYGLDVRSDSNECQQEKTMSLVHDAAREVNAHEFIMQFPEGYNTLVGERGIFLSGGQKQRVAIARAIIKDPDVLVLDEATSALDAKNENIIRDTINRVRHNRTVLIIAHRLSTIRNADKIIVLRQGQVVEEGSFQELANLKGHFHEMVTKQSIS</sequence>
<evidence type="ECO:0000256" key="8">
    <source>
        <dbReference type="ARBA" id="ARBA00022840"/>
    </source>
</evidence>
<evidence type="ECO:0000256" key="19">
    <source>
        <dbReference type="ARBA" id="ARBA00075187"/>
    </source>
</evidence>
<dbReference type="PROSITE" id="PS00211">
    <property type="entry name" value="ABC_TRANSPORTER_1"/>
    <property type="match status" value="1"/>
</dbReference>
<evidence type="ECO:0000256" key="6">
    <source>
        <dbReference type="ARBA" id="ARBA00022741"/>
    </source>
</evidence>
<comment type="similarity">
    <text evidence="2">Belongs to the ABC transporter superfamily. ABCB family. Mitochondrial peptide exporter (TC 3.A.1.212) subfamily.</text>
</comment>
<dbReference type="AlphaFoldDB" id="A0A0A7ARB9"/>
<dbReference type="SUPFAM" id="SSF52540">
    <property type="entry name" value="P-loop containing nucleoside triphosphate hydrolases"/>
    <property type="match status" value="1"/>
</dbReference>
<dbReference type="PANTHER" id="PTHR43394">
    <property type="entry name" value="ATP-DEPENDENT PERMEASE MDL1, MITOCHONDRIAL"/>
    <property type="match status" value="1"/>
</dbReference>
<name>A0A0A7ARB9_TIGJA</name>
<dbReference type="EMBL" id="KF906273">
    <property type="protein sequence ID" value="AHK05638.1"/>
    <property type="molecule type" value="mRNA"/>
</dbReference>
<evidence type="ECO:0000259" key="23">
    <source>
        <dbReference type="PROSITE" id="PS50893"/>
    </source>
</evidence>
<evidence type="ECO:0000256" key="1">
    <source>
        <dbReference type="ARBA" id="ARBA00004448"/>
    </source>
</evidence>
<keyword evidence="6" id="KW-0547">Nucleotide-binding</keyword>
<dbReference type="FunFam" id="3.40.50.300:FF:000403">
    <property type="entry name" value="ATP-binding cassette sub-family B member 8, mitochondrial"/>
    <property type="match status" value="1"/>
</dbReference>
<evidence type="ECO:0000256" key="16">
    <source>
        <dbReference type="ARBA" id="ARBA00052250"/>
    </source>
</evidence>
<dbReference type="InterPro" id="IPR003439">
    <property type="entry name" value="ABC_transporter-like_ATP-bd"/>
</dbReference>
<protein>
    <recommendedName>
        <fullName evidence="18">ATP-binding cassette sub-family B member 10, mitochondrial</fullName>
    </recommendedName>
    <alternativeName>
        <fullName evidence="19">ABC-mitochondrial erythroid protein</fullName>
    </alternativeName>
    <alternativeName>
        <fullName evidence="20">ATP-binding cassette transporter 10</fullName>
    </alternativeName>
</protein>
<keyword evidence="11" id="KW-1278">Translocase</keyword>
<keyword evidence="7" id="KW-0999">Mitochondrion inner membrane</keyword>
<evidence type="ECO:0000256" key="15">
    <source>
        <dbReference type="ARBA" id="ARBA00023136"/>
    </source>
</evidence>
<dbReference type="GO" id="GO:0005743">
    <property type="term" value="C:mitochondrial inner membrane"/>
    <property type="evidence" value="ECO:0007669"/>
    <property type="project" value="UniProtKB-SubCell"/>
</dbReference>
<evidence type="ECO:0000256" key="12">
    <source>
        <dbReference type="ARBA" id="ARBA00022989"/>
    </source>
</evidence>
<dbReference type="InterPro" id="IPR017871">
    <property type="entry name" value="ABC_transporter-like_CS"/>
</dbReference>
<keyword evidence="9" id="KW-0460">Magnesium</keyword>
<evidence type="ECO:0000256" key="13">
    <source>
        <dbReference type="ARBA" id="ARBA00022990"/>
    </source>
</evidence>
<keyword evidence="13" id="KW-0007">Acetylation</keyword>
<dbReference type="InterPro" id="IPR039421">
    <property type="entry name" value="Type_1_exporter"/>
</dbReference>
<evidence type="ECO:0000256" key="17">
    <source>
        <dbReference type="ARBA" id="ARBA00055589"/>
    </source>
</evidence>
<dbReference type="InterPro" id="IPR027417">
    <property type="entry name" value="P-loop_NTPase"/>
</dbReference>
<keyword evidence="15 22" id="KW-0472">Membrane</keyword>
<dbReference type="Pfam" id="PF00005">
    <property type="entry name" value="ABC_tran"/>
    <property type="match status" value="1"/>
</dbReference>
<comment type="subcellular location">
    <subcellularLocation>
        <location evidence="1">Mitochondrion inner membrane</location>
        <topology evidence="1">Multi-pass membrane protein</topology>
    </subcellularLocation>
</comment>
<comment type="function">
    <text evidence="17">ATP-dependent transporter located in the mitochondrial inner membrane that catalyzes the export of biliverdin from the mitochondrial matrix, and plays a crucial role in hemoglobin synthesis and antioxidative stress. Participates in the early step of the heme biosynthetic process during insertion of iron into protoporphyrin IX (PPIX). Involved in the stabilization of the iron transporter mitoferrin-1/SLC25A37. In addition may be involved in mitochondrial unfolded protein response (UPRmt) signaling pathway, although ABCB10 probably does not participate in peptide export from mitochondria.</text>
</comment>
<dbReference type="PROSITE" id="PS50893">
    <property type="entry name" value="ABC_TRANSPORTER_2"/>
    <property type="match status" value="1"/>
</dbReference>
<evidence type="ECO:0000256" key="4">
    <source>
        <dbReference type="ARBA" id="ARBA00022692"/>
    </source>
</evidence>
<feature type="domain" description="ABC transmembrane type-1" evidence="24">
    <location>
        <begin position="77"/>
        <end position="374"/>
    </location>
</feature>
<keyword evidence="12 22" id="KW-1133">Transmembrane helix</keyword>
<evidence type="ECO:0000256" key="5">
    <source>
        <dbReference type="ARBA" id="ARBA00022723"/>
    </source>
</evidence>
<feature type="transmembrane region" description="Helical" evidence="22">
    <location>
        <begin position="315"/>
        <end position="339"/>
    </location>
</feature>
<dbReference type="PROSITE" id="PS50929">
    <property type="entry name" value="ABC_TM1F"/>
    <property type="match status" value="1"/>
</dbReference>
<feature type="transmembrane region" description="Helical" evidence="22">
    <location>
        <begin position="231"/>
        <end position="248"/>
    </location>
</feature>
<dbReference type="SMART" id="SM00382">
    <property type="entry name" value="AAA"/>
    <property type="match status" value="1"/>
</dbReference>
<dbReference type="InterPro" id="IPR003593">
    <property type="entry name" value="AAA+_ATPase"/>
</dbReference>
<keyword evidence="4 22" id="KW-0812">Transmembrane</keyword>
<evidence type="ECO:0000259" key="24">
    <source>
        <dbReference type="PROSITE" id="PS50929"/>
    </source>
</evidence>
<keyword evidence="21" id="KW-0175">Coiled coil</keyword>